<dbReference type="AlphaFoldDB" id="A0A316YJM5"/>
<keyword evidence="3" id="KW-0732">Signal</keyword>
<keyword evidence="2" id="KW-0812">Transmembrane</keyword>
<feature type="signal peptide" evidence="3">
    <location>
        <begin position="1"/>
        <end position="25"/>
    </location>
</feature>
<keyword evidence="2" id="KW-1133">Transmembrane helix</keyword>
<protein>
    <recommendedName>
        <fullName evidence="6">Alpha/beta-hydrolase</fullName>
    </recommendedName>
</protein>
<reference evidence="4 5" key="1">
    <citation type="journal article" date="2018" name="Mol. Biol. Evol.">
        <title>Broad Genomic Sampling Reveals a Smut Pathogenic Ancestry of the Fungal Clade Ustilaginomycotina.</title>
        <authorList>
            <person name="Kijpornyongpan T."/>
            <person name="Mondo S.J."/>
            <person name="Barry K."/>
            <person name="Sandor L."/>
            <person name="Lee J."/>
            <person name="Lipzen A."/>
            <person name="Pangilinan J."/>
            <person name="LaButti K."/>
            <person name="Hainaut M."/>
            <person name="Henrissat B."/>
            <person name="Grigoriev I.V."/>
            <person name="Spatafora J.W."/>
            <person name="Aime M.C."/>
        </authorList>
    </citation>
    <scope>NUCLEOTIDE SEQUENCE [LARGE SCALE GENOMIC DNA]</scope>
    <source>
        <strain evidence="4 5">MCA 4198</strain>
    </source>
</reference>
<accession>A0A316YJM5</accession>
<feature type="region of interest" description="Disordered" evidence="1">
    <location>
        <begin position="433"/>
        <end position="470"/>
    </location>
</feature>
<evidence type="ECO:0000256" key="2">
    <source>
        <dbReference type="SAM" id="Phobius"/>
    </source>
</evidence>
<sequence>MKHATGFSVALVMALCLTMTSLVNGRIGTEFPFRDVHQRRRPDDAFNGQWLASNYQNGSTAPNAIQGDSPGQTLVIGGTGADDDSQRPGCDTAFIGTAQVQGSPDGGWQALPQVVGFDADRNTSFGNAVMPIYIERGKDFSKIKRVIVAQPGKPRDSWKYSSLFRNSLICAVSNSSMAVTLADVLIVAPIWLGESDKMAGAAQENDLYWTDGGFSVGSLTQGPGGQQTSSFEVMDVLIKRFANQNEFPTLNSIVVAGHSLGASLAQRYAMLRKTDDTTESLVKYWVGNPGAYVWPAAGPSRPVAPSDTSCAAQIDDWAYGIGGSLPAYATADVSKEGVEATYQRYRNRTIQYALGLLDDGPGDTHCEAQYQGNSHLSRGQNMQKALEAMDGGIPATQSFNYVPNTSHQDYLMMSDPVSQNFLFVEGLDDKRTATSSVGSTSTGTTGTDSSSTGTSTKKGATGQTTSGQPSSATALIIGCNLTALAAFAALAFMAFIPIS</sequence>
<keyword evidence="2" id="KW-0472">Membrane</keyword>
<proteinExistence type="predicted"/>
<dbReference type="Gene3D" id="3.40.50.1820">
    <property type="entry name" value="alpha/beta hydrolase"/>
    <property type="match status" value="1"/>
</dbReference>
<dbReference type="EMBL" id="KZ819637">
    <property type="protein sequence ID" value="PWN89276.1"/>
    <property type="molecule type" value="Genomic_DNA"/>
</dbReference>
<dbReference type="RefSeq" id="XP_025376474.1">
    <property type="nucleotide sequence ID" value="XM_025522076.1"/>
</dbReference>
<gene>
    <name evidence="4" type="ORF">FA10DRAFT_267845</name>
</gene>
<organism evidence="4 5">
    <name type="scientific">Acaromyces ingoldii</name>
    <dbReference type="NCBI Taxonomy" id="215250"/>
    <lineage>
        <taxon>Eukaryota</taxon>
        <taxon>Fungi</taxon>
        <taxon>Dikarya</taxon>
        <taxon>Basidiomycota</taxon>
        <taxon>Ustilaginomycotina</taxon>
        <taxon>Exobasidiomycetes</taxon>
        <taxon>Exobasidiales</taxon>
        <taxon>Cryptobasidiaceae</taxon>
        <taxon>Acaromyces</taxon>
    </lineage>
</organism>
<dbReference type="Proteomes" id="UP000245768">
    <property type="component" value="Unassembled WGS sequence"/>
</dbReference>
<feature type="compositionally biased region" description="Low complexity" evidence="1">
    <location>
        <begin position="433"/>
        <end position="468"/>
    </location>
</feature>
<dbReference type="PANTHER" id="PTHR35560:SF3">
    <property type="entry name" value="PEPTIDASE S9 PROLYL OLIGOPEPTIDASE CATALYTIC DOMAIN-CONTAINING PROTEIN"/>
    <property type="match status" value="1"/>
</dbReference>
<evidence type="ECO:0000256" key="1">
    <source>
        <dbReference type="SAM" id="MobiDB-lite"/>
    </source>
</evidence>
<dbReference type="OrthoDB" id="5985073at2759"/>
<evidence type="ECO:0000313" key="4">
    <source>
        <dbReference type="EMBL" id="PWN89276.1"/>
    </source>
</evidence>
<evidence type="ECO:0000313" key="5">
    <source>
        <dbReference type="Proteomes" id="UP000245768"/>
    </source>
</evidence>
<dbReference type="SUPFAM" id="SSF53474">
    <property type="entry name" value="alpha/beta-Hydrolases"/>
    <property type="match status" value="1"/>
</dbReference>
<feature type="chain" id="PRO_5016275522" description="Alpha/beta-hydrolase" evidence="3">
    <location>
        <begin position="26"/>
        <end position="499"/>
    </location>
</feature>
<feature type="transmembrane region" description="Helical" evidence="2">
    <location>
        <begin position="474"/>
        <end position="496"/>
    </location>
</feature>
<dbReference type="STRING" id="215250.A0A316YJM5"/>
<dbReference type="InParanoid" id="A0A316YJM5"/>
<evidence type="ECO:0000256" key="3">
    <source>
        <dbReference type="SAM" id="SignalP"/>
    </source>
</evidence>
<keyword evidence="5" id="KW-1185">Reference proteome</keyword>
<dbReference type="PANTHER" id="PTHR35560">
    <property type="entry name" value="BLL0132 PROTEIN"/>
    <property type="match status" value="1"/>
</dbReference>
<dbReference type="GeneID" id="37043992"/>
<evidence type="ECO:0008006" key="6">
    <source>
        <dbReference type="Google" id="ProtNLM"/>
    </source>
</evidence>
<dbReference type="InterPro" id="IPR029058">
    <property type="entry name" value="AB_hydrolase_fold"/>
</dbReference>
<name>A0A316YJM5_9BASI</name>